<dbReference type="InterPro" id="IPR017937">
    <property type="entry name" value="Thioredoxin_CS"/>
</dbReference>
<dbReference type="FunFam" id="3.40.30.10:FF:000104">
    <property type="entry name" value="Thioredoxin"/>
    <property type="match status" value="1"/>
</dbReference>
<dbReference type="PROSITE" id="PS00194">
    <property type="entry name" value="THIOREDOXIN_1"/>
    <property type="match status" value="1"/>
</dbReference>
<dbReference type="InterPro" id="IPR050620">
    <property type="entry name" value="Thioredoxin_H-type-like"/>
</dbReference>
<comment type="caution">
    <text evidence="8">The sequence shown here is derived from an EMBL/GenBank/DDBJ whole genome shotgun (WGS) entry which is preliminary data.</text>
</comment>
<keyword evidence="9" id="KW-1185">Reference proteome</keyword>
<dbReference type="GO" id="GO:0016671">
    <property type="term" value="F:oxidoreductase activity, acting on a sulfur group of donors, disulfide as acceptor"/>
    <property type="evidence" value="ECO:0007669"/>
    <property type="project" value="UniProtKB-ARBA"/>
</dbReference>
<dbReference type="CDD" id="cd02947">
    <property type="entry name" value="TRX_family"/>
    <property type="match status" value="1"/>
</dbReference>
<evidence type="ECO:0000259" key="7">
    <source>
        <dbReference type="PROSITE" id="PS51352"/>
    </source>
</evidence>
<dbReference type="PROSITE" id="PS51352">
    <property type="entry name" value="THIOREDOXIN_2"/>
    <property type="match status" value="1"/>
</dbReference>
<dbReference type="Pfam" id="PF00085">
    <property type="entry name" value="Thioredoxin"/>
    <property type="match status" value="1"/>
</dbReference>
<evidence type="ECO:0000313" key="9">
    <source>
        <dbReference type="Proteomes" id="UP001604336"/>
    </source>
</evidence>
<accession>A0ABD1R923</accession>
<keyword evidence="3" id="KW-1015">Disulfide bond</keyword>
<evidence type="ECO:0000256" key="5">
    <source>
        <dbReference type="ARBA" id="ARBA00038353"/>
    </source>
</evidence>
<dbReference type="AlphaFoldDB" id="A0ABD1R923"/>
<dbReference type="Proteomes" id="UP001604336">
    <property type="component" value="Unassembled WGS sequence"/>
</dbReference>
<dbReference type="Gene3D" id="3.40.30.10">
    <property type="entry name" value="Glutaredoxin"/>
    <property type="match status" value="1"/>
</dbReference>
<organism evidence="8 9">
    <name type="scientific">Abeliophyllum distichum</name>
    <dbReference type="NCBI Taxonomy" id="126358"/>
    <lineage>
        <taxon>Eukaryota</taxon>
        <taxon>Viridiplantae</taxon>
        <taxon>Streptophyta</taxon>
        <taxon>Embryophyta</taxon>
        <taxon>Tracheophyta</taxon>
        <taxon>Spermatophyta</taxon>
        <taxon>Magnoliopsida</taxon>
        <taxon>eudicotyledons</taxon>
        <taxon>Gunneridae</taxon>
        <taxon>Pentapetalae</taxon>
        <taxon>asterids</taxon>
        <taxon>lamiids</taxon>
        <taxon>Lamiales</taxon>
        <taxon>Oleaceae</taxon>
        <taxon>Forsythieae</taxon>
        <taxon>Abeliophyllum</taxon>
    </lineage>
</organism>
<dbReference type="InterPro" id="IPR013766">
    <property type="entry name" value="Thioredoxin_domain"/>
</dbReference>
<keyword evidence="2" id="KW-0249">Electron transport</keyword>
<evidence type="ECO:0000256" key="1">
    <source>
        <dbReference type="ARBA" id="ARBA00022448"/>
    </source>
</evidence>
<evidence type="ECO:0000256" key="3">
    <source>
        <dbReference type="ARBA" id="ARBA00023157"/>
    </source>
</evidence>
<evidence type="ECO:0000256" key="4">
    <source>
        <dbReference type="ARBA" id="ARBA00023284"/>
    </source>
</evidence>
<dbReference type="PRINTS" id="PR00421">
    <property type="entry name" value="THIOREDOXIN"/>
</dbReference>
<protein>
    <submittedName>
        <fullName evidence="8">Thioredoxin H2</fullName>
    </submittedName>
</protein>
<proteinExistence type="inferred from homology"/>
<dbReference type="PANTHER" id="PTHR10438">
    <property type="entry name" value="THIOREDOXIN"/>
    <property type="match status" value="1"/>
</dbReference>
<dbReference type="PANTHER" id="PTHR10438:SF463">
    <property type="entry name" value="THIOREDOXIN"/>
    <property type="match status" value="1"/>
</dbReference>
<evidence type="ECO:0000313" key="8">
    <source>
        <dbReference type="EMBL" id="KAL2484574.1"/>
    </source>
</evidence>
<feature type="domain" description="Thioredoxin" evidence="7">
    <location>
        <begin position="3"/>
        <end position="127"/>
    </location>
</feature>
<dbReference type="EMBL" id="JBFOLK010000009">
    <property type="protein sequence ID" value="KAL2484574.1"/>
    <property type="molecule type" value="Genomic_DNA"/>
</dbReference>
<name>A0ABD1R923_9LAMI</name>
<dbReference type="SUPFAM" id="SSF52833">
    <property type="entry name" value="Thioredoxin-like"/>
    <property type="match status" value="1"/>
</dbReference>
<reference evidence="9" key="1">
    <citation type="submission" date="2024-07" db="EMBL/GenBank/DDBJ databases">
        <title>Two chromosome-level genome assemblies of Korean endemic species Abeliophyllum distichum and Forsythia ovata (Oleaceae).</title>
        <authorList>
            <person name="Jang H."/>
        </authorList>
    </citation>
    <scope>NUCLEOTIDE SEQUENCE [LARGE SCALE GENOMIC DNA]</scope>
</reference>
<sequence>MGANVSDRNETSESSTKKGGVIAFHSSSKWRIYFEASKQTSKLIVIDFTASWCGPCRYMEPAINEFAEKYSDAEFIKIDVDELADVAQEFGVEAMPTFLLIKKGKEVDKLVGAKKDDLQMKIEKHRI</sequence>
<comment type="similarity">
    <text evidence="5">Belongs to the thioredoxin family. Plant H-type subfamily.</text>
</comment>
<keyword evidence="4" id="KW-0676">Redox-active center</keyword>
<evidence type="ECO:0000256" key="2">
    <source>
        <dbReference type="ARBA" id="ARBA00022982"/>
    </source>
</evidence>
<keyword evidence="1" id="KW-0813">Transport</keyword>
<dbReference type="InterPro" id="IPR036249">
    <property type="entry name" value="Thioredoxin-like_sf"/>
</dbReference>
<evidence type="ECO:0000256" key="6">
    <source>
        <dbReference type="ARBA" id="ARBA00056195"/>
    </source>
</evidence>
<comment type="function">
    <text evidence="6">Participates in various redox reactions through the reversible oxidation of the active center dithiol to a disulfide. The H form is known to activate a number of cytosolic enzymes.</text>
</comment>
<gene>
    <name evidence="8" type="ORF">Adt_29330</name>
</gene>